<keyword evidence="1" id="KW-0663">Pyridoxal phosphate</keyword>
<dbReference type="AlphaFoldDB" id="A0A7D5R3Z8"/>
<sequence>MKKRIYLMRPNVDSEEIKEIEKVINSKFLTEGKVTQKFEKKISSYVHSKYAIATTSATTALHTAFEVLNVKNKRVLVSDFTFPATALAIIQAGGIPVLVDVNKYRMNVTREIIENSMKKNDEFVCPVSLFGNPLDLDFYKLKKQGFWIIEDAATNLGTKIGNKFVGELADISCFSFHPRKIITTGEGGMITTNNKKLNDKMRSFKAFGKIKNNFINLGTNYKLSDIQSAVGLSQLKKLDKIIKNRKINAKIYNELLSKIDYIKPQEQTPNSLHTYQSYTCIVTKPNMRNKIIKELELNNIESQIGTYALHCLPIFQKLSQNQDLKNSNFLFKNSISLPLHKELNEKDQERICRIIKNVIK</sequence>
<dbReference type="Pfam" id="PF01041">
    <property type="entry name" value="DegT_DnrJ_EryC1"/>
    <property type="match status" value="1"/>
</dbReference>
<keyword evidence="2" id="KW-0032">Aminotransferase</keyword>
<name>A0A7D5R3Z8_9ARCH</name>
<organism evidence="2 3">
    <name type="scientific">Nitrosopumilus oxyclinae</name>
    <dbReference type="NCBI Taxonomy" id="1959104"/>
    <lineage>
        <taxon>Archaea</taxon>
        <taxon>Nitrososphaerota</taxon>
        <taxon>Nitrososphaeria</taxon>
        <taxon>Nitrosopumilales</taxon>
        <taxon>Nitrosopumilaceae</taxon>
        <taxon>Nitrosopumilus</taxon>
    </lineage>
</organism>
<dbReference type="GO" id="GO:0030170">
    <property type="term" value="F:pyridoxal phosphate binding"/>
    <property type="evidence" value="ECO:0007669"/>
    <property type="project" value="TreeGrafter"/>
</dbReference>
<reference evidence="2 3" key="1">
    <citation type="submission" date="2018-02" db="EMBL/GenBank/DDBJ databases">
        <title>Complete genome of Nitrosopumilus oxyclinae HCE1.</title>
        <authorList>
            <person name="Qin W."/>
            <person name="Zheng Y."/>
            <person name="Stahl D.A."/>
        </authorList>
    </citation>
    <scope>NUCLEOTIDE SEQUENCE [LARGE SCALE GENOMIC DNA]</scope>
    <source>
        <strain evidence="2 3">HCE1</strain>
    </source>
</reference>
<dbReference type="InterPro" id="IPR000653">
    <property type="entry name" value="DegT/StrS_aminotransferase"/>
</dbReference>
<dbReference type="Proteomes" id="UP000509441">
    <property type="component" value="Chromosome"/>
</dbReference>
<gene>
    <name evidence="2" type="ORF">C5F49_00780</name>
</gene>
<proteinExistence type="inferred from homology"/>
<keyword evidence="2" id="KW-0808">Transferase</keyword>
<dbReference type="InterPro" id="IPR015421">
    <property type="entry name" value="PyrdxlP-dep_Trfase_major"/>
</dbReference>
<dbReference type="KEGG" id="nox:C5F49_00780"/>
<evidence type="ECO:0000313" key="2">
    <source>
        <dbReference type="EMBL" id="QLH04019.1"/>
    </source>
</evidence>
<dbReference type="GO" id="GO:0000271">
    <property type="term" value="P:polysaccharide biosynthetic process"/>
    <property type="evidence" value="ECO:0007669"/>
    <property type="project" value="TreeGrafter"/>
</dbReference>
<evidence type="ECO:0000256" key="1">
    <source>
        <dbReference type="RuleBase" id="RU004508"/>
    </source>
</evidence>
<dbReference type="GO" id="GO:0008483">
    <property type="term" value="F:transaminase activity"/>
    <property type="evidence" value="ECO:0007669"/>
    <property type="project" value="UniProtKB-KW"/>
</dbReference>
<dbReference type="InterPro" id="IPR015424">
    <property type="entry name" value="PyrdxlP-dep_Trfase"/>
</dbReference>
<keyword evidence="3" id="KW-1185">Reference proteome</keyword>
<dbReference type="PIRSF" id="PIRSF000390">
    <property type="entry name" value="PLP_StrS"/>
    <property type="match status" value="1"/>
</dbReference>
<dbReference type="Gene3D" id="3.40.640.10">
    <property type="entry name" value="Type I PLP-dependent aspartate aminotransferase-like (Major domain)"/>
    <property type="match status" value="1"/>
</dbReference>
<evidence type="ECO:0000313" key="3">
    <source>
        <dbReference type="Proteomes" id="UP000509441"/>
    </source>
</evidence>
<dbReference type="EMBL" id="CP026994">
    <property type="protein sequence ID" value="QLH04019.1"/>
    <property type="molecule type" value="Genomic_DNA"/>
</dbReference>
<dbReference type="PANTHER" id="PTHR30244:SF34">
    <property type="entry name" value="DTDP-4-AMINO-4,6-DIDEOXYGALACTOSE TRANSAMINASE"/>
    <property type="match status" value="1"/>
</dbReference>
<comment type="similarity">
    <text evidence="1">Belongs to the DegT/DnrJ/EryC1 family.</text>
</comment>
<dbReference type="PANTHER" id="PTHR30244">
    <property type="entry name" value="TRANSAMINASE"/>
    <property type="match status" value="1"/>
</dbReference>
<dbReference type="InterPro" id="IPR015422">
    <property type="entry name" value="PyrdxlP-dep_Trfase_small"/>
</dbReference>
<dbReference type="Gene3D" id="3.90.1150.10">
    <property type="entry name" value="Aspartate Aminotransferase, domain 1"/>
    <property type="match status" value="1"/>
</dbReference>
<accession>A0A7D5R3Z8</accession>
<dbReference type="SUPFAM" id="SSF53383">
    <property type="entry name" value="PLP-dependent transferases"/>
    <property type="match status" value="1"/>
</dbReference>
<protein>
    <submittedName>
        <fullName evidence="2">Aminotransferase DegT</fullName>
    </submittedName>
</protein>